<name>A0A081CN29_PSEA2</name>
<dbReference type="AlphaFoldDB" id="A0A081CN29"/>
<organism evidence="1">
    <name type="scientific">Pseudozyma antarctica</name>
    <name type="common">Yeast</name>
    <name type="synonym">Candida antarctica</name>
    <dbReference type="NCBI Taxonomy" id="84753"/>
    <lineage>
        <taxon>Eukaryota</taxon>
        <taxon>Fungi</taxon>
        <taxon>Dikarya</taxon>
        <taxon>Basidiomycota</taxon>
        <taxon>Ustilaginomycotina</taxon>
        <taxon>Ustilaginomycetes</taxon>
        <taxon>Ustilaginales</taxon>
        <taxon>Ustilaginaceae</taxon>
        <taxon>Moesziomyces</taxon>
    </lineage>
</organism>
<dbReference type="GeneID" id="26307123"/>
<dbReference type="HOGENOM" id="CLU_2196608_0_0_1"/>
<gene>
    <name evidence="1" type="ORF">PAN0_037d6308</name>
</gene>
<dbReference type="Proteomes" id="UP000053758">
    <property type="component" value="Unassembled WGS sequence"/>
</dbReference>
<accession>A0A081CN29</accession>
<evidence type="ECO:0000313" key="1">
    <source>
        <dbReference type="EMBL" id="GAK68075.1"/>
    </source>
</evidence>
<dbReference type="RefSeq" id="XP_014653719.1">
    <property type="nucleotide sequence ID" value="XM_014798233.1"/>
</dbReference>
<protein>
    <submittedName>
        <fullName evidence="1">Uncharacterized protein</fullName>
    </submittedName>
</protein>
<dbReference type="EMBL" id="DF830104">
    <property type="protein sequence ID" value="GAK68075.1"/>
    <property type="molecule type" value="Genomic_DNA"/>
</dbReference>
<sequence length="108" mass="11476">MQFQTDKTTVYMSHPATSECLIVTTVNDADLSGEDGPGSVGHIFVVVYKPNSGIWAFQTDKTVVHISQSETSDCLYVTVEDAASAGDDNGHSDHHYACNGDGPIALAD</sequence>
<keyword evidence="2" id="KW-1185">Reference proteome</keyword>
<reference evidence="1" key="1">
    <citation type="submission" date="2014-07" db="EMBL/GenBank/DDBJ databases">
        <title>Draft genome sequence of the yeast Pseudozyma antarctica JCM 10317 known as a producer of lipase B which used in a wide range of industrial applications.</title>
        <authorList>
            <person name="Morita T."/>
            <person name="Saika A."/>
            <person name="Koike H."/>
        </authorList>
    </citation>
    <scope>NUCLEOTIDE SEQUENCE</scope>
    <source>
        <strain evidence="1">JCM 10317</strain>
    </source>
</reference>
<evidence type="ECO:0000313" key="2">
    <source>
        <dbReference type="Proteomes" id="UP000053758"/>
    </source>
</evidence>
<proteinExistence type="predicted"/>